<evidence type="ECO:0000313" key="2">
    <source>
        <dbReference type="EMBL" id="EFH82022.1"/>
    </source>
</evidence>
<dbReference type="eggNOG" id="COG3860">
    <property type="taxonomic scope" value="Bacteria"/>
</dbReference>
<dbReference type="SMART" id="SM00465">
    <property type="entry name" value="GIYc"/>
    <property type="match status" value="1"/>
</dbReference>
<dbReference type="InParanoid" id="D6TZN2"/>
<dbReference type="Proteomes" id="UP000004508">
    <property type="component" value="Unassembled WGS sequence"/>
</dbReference>
<dbReference type="Gene3D" id="3.40.1440.10">
    <property type="entry name" value="GIY-YIG endonuclease"/>
    <property type="match status" value="1"/>
</dbReference>
<dbReference type="OrthoDB" id="1200681at2"/>
<name>D6TZN2_KTERA</name>
<protein>
    <submittedName>
        <fullName evidence="2">Group I intron endonuclease</fullName>
    </submittedName>
</protein>
<keyword evidence="3" id="KW-1185">Reference proteome</keyword>
<dbReference type="Pfam" id="PF01541">
    <property type="entry name" value="GIY-YIG"/>
    <property type="match status" value="1"/>
</dbReference>
<keyword evidence="2" id="KW-0378">Hydrolase</keyword>
<dbReference type="SUPFAM" id="SSF82771">
    <property type="entry name" value="GIY-YIG endonuclease"/>
    <property type="match status" value="1"/>
</dbReference>
<comment type="caution">
    <text evidence="2">The sequence shown here is derived from an EMBL/GenBank/DDBJ whole genome shotgun (WGS) entry which is preliminary data.</text>
</comment>
<organism evidence="2 3">
    <name type="scientific">Ktedonobacter racemifer DSM 44963</name>
    <dbReference type="NCBI Taxonomy" id="485913"/>
    <lineage>
        <taxon>Bacteria</taxon>
        <taxon>Bacillati</taxon>
        <taxon>Chloroflexota</taxon>
        <taxon>Ktedonobacteria</taxon>
        <taxon>Ktedonobacterales</taxon>
        <taxon>Ktedonobacteraceae</taxon>
        <taxon>Ktedonobacter</taxon>
    </lineage>
</organism>
<keyword evidence="2" id="KW-0540">Nuclease</keyword>
<proteinExistence type="predicted"/>
<dbReference type="InterPro" id="IPR006350">
    <property type="entry name" value="Intron_endoG1"/>
</dbReference>
<dbReference type="InterPro" id="IPR000305">
    <property type="entry name" value="GIY-YIG_endonuc"/>
</dbReference>
<dbReference type="RefSeq" id="WP_007919803.1">
    <property type="nucleotide sequence ID" value="NZ_ADVG01000004.1"/>
</dbReference>
<gene>
    <name evidence="2" type="ORF">Krac_2796</name>
</gene>
<dbReference type="EMBL" id="ADVG01000004">
    <property type="protein sequence ID" value="EFH82022.1"/>
    <property type="molecule type" value="Genomic_DNA"/>
</dbReference>
<sequence>MTEKPGIYAIRHLISGKVYIGSASNISKRWHRHKKDLRLGRHKNEHLQYAWTKYGEEAFVFEILELTSELDLREQFWIDYTGCINPDKGYNRCPTARSSRGFKRGPESEEYRKRKSLFLKGKCGIGNASPVHRGVDNHLAKLTENDVHEIRRKYGQHTFNGKGRKEGRNGGVTYQSLADEYGVSMSTIHDIILHVTWRHVT</sequence>
<dbReference type="InterPro" id="IPR035901">
    <property type="entry name" value="GIY-YIG_endonuc_sf"/>
</dbReference>
<dbReference type="NCBIfam" id="TIGR01453">
    <property type="entry name" value="grpIintron_endo"/>
    <property type="match status" value="1"/>
</dbReference>
<feature type="domain" description="GIY-YIG" evidence="1">
    <location>
        <begin position="3"/>
        <end position="92"/>
    </location>
</feature>
<accession>D6TZN2</accession>
<dbReference type="AlphaFoldDB" id="D6TZN2"/>
<dbReference type="STRING" id="485913.Krac_2796"/>
<keyword evidence="2" id="KW-0255">Endonuclease</keyword>
<evidence type="ECO:0000313" key="3">
    <source>
        <dbReference type="Proteomes" id="UP000004508"/>
    </source>
</evidence>
<dbReference type="PROSITE" id="PS50164">
    <property type="entry name" value="GIY_YIG"/>
    <property type="match status" value="1"/>
</dbReference>
<dbReference type="GO" id="GO:0004519">
    <property type="term" value="F:endonuclease activity"/>
    <property type="evidence" value="ECO:0007669"/>
    <property type="project" value="UniProtKB-KW"/>
</dbReference>
<reference evidence="2 3" key="1">
    <citation type="journal article" date="2011" name="Stand. Genomic Sci.">
        <title>Non-contiguous finished genome sequence and contextual data of the filamentous soil bacterium Ktedonobacter racemifer type strain (SOSP1-21).</title>
        <authorList>
            <person name="Chang Y.J."/>
            <person name="Land M."/>
            <person name="Hauser L."/>
            <person name="Chertkov O."/>
            <person name="Del Rio T.G."/>
            <person name="Nolan M."/>
            <person name="Copeland A."/>
            <person name="Tice H."/>
            <person name="Cheng J.F."/>
            <person name="Lucas S."/>
            <person name="Han C."/>
            <person name="Goodwin L."/>
            <person name="Pitluck S."/>
            <person name="Ivanova N."/>
            <person name="Ovchinikova G."/>
            <person name="Pati A."/>
            <person name="Chen A."/>
            <person name="Palaniappan K."/>
            <person name="Mavromatis K."/>
            <person name="Liolios K."/>
            <person name="Brettin T."/>
            <person name="Fiebig A."/>
            <person name="Rohde M."/>
            <person name="Abt B."/>
            <person name="Goker M."/>
            <person name="Detter J.C."/>
            <person name="Woyke T."/>
            <person name="Bristow J."/>
            <person name="Eisen J.A."/>
            <person name="Markowitz V."/>
            <person name="Hugenholtz P."/>
            <person name="Kyrpides N.C."/>
            <person name="Klenk H.P."/>
            <person name="Lapidus A."/>
        </authorList>
    </citation>
    <scope>NUCLEOTIDE SEQUENCE [LARGE SCALE GENOMIC DNA]</scope>
    <source>
        <strain evidence="3">DSM 44963</strain>
    </source>
</reference>
<evidence type="ECO:0000259" key="1">
    <source>
        <dbReference type="PROSITE" id="PS50164"/>
    </source>
</evidence>
<dbReference type="CDD" id="cd10437">
    <property type="entry name" value="GIY-YIG_HE_I-TevI_like"/>
    <property type="match status" value="1"/>
</dbReference>